<sequence>MTPPASWSAGARVTLDSFNGLQQSPDDTSSAHNYWLLVGERGTVVDSPTGPFAGSGAPRVLVQFDKSVKSLGLECHNAVDNALWILVSDLSRLE</sequence>
<organism evidence="1 2">
    <name type="scientific">Roseateles depolymerans</name>
    <dbReference type="NCBI Taxonomy" id="76731"/>
    <lineage>
        <taxon>Bacteria</taxon>
        <taxon>Pseudomonadati</taxon>
        <taxon>Pseudomonadota</taxon>
        <taxon>Betaproteobacteria</taxon>
        <taxon>Burkholderiales</taxon>
        <taxon>Sphaerotilaceae</taxon>
        <taxon>Roseateles</taxon>
    </lineage>
</organism>
<accession>A0A0U3L725</accession>
<keyword evidence="2" id="KW-1185">Reference proteome</keyword>
<dbReference type="STRING" id="76731.RD2015_2621"/>
<dbReference type="EMBL" id="CP013729">
    <property type="protein sequence ID" value="ALV07086.1"/>
    <property type="molecule type" value="Genomic_DNA"/>
</dbReference>
<protein>
    <submittedName>
        <fullName evidence="1">Uncharacterized protein</fullName>
    </submittedName>
</protein>
<dbReference type="Proteomes" id="UP000060699">
    <property type="component" value="Chromosome"/>
</dbReference>
<evidence type="ECO:0000313" key="1">
    <source>
        <dbReference type="EMBL" id="ALV07086.1"/>
    </source>
</evidence>
<dbReference type="KEGG" id="rdp:RD2015_2621"/>
<name>A0A0U3L725_9BURK</name>
<gene>
    <name evidence="1" type="ORF">RD2015_2621</name>
</gene>
<proteinExistence type="predicted"/>
<evidence type="ECO:0000313" key="2">
    <source>
        <dbReference type="Proteomes" id="UP000060699"/>
    </source>
</evidence>
<dbReference type="RefSeq" id="WP_058935261.1">
    <property type="nucleotide sequence ID" value="NZ_CP013729.1"/>
</dbReference>
<dbReference type="AlphaFoldDB" id="A0A0U3L725"/>
<dbReference type="OrthoDB" id="9157197at2"/>
<reference evidence="1 2" key="1">
    <citation type="submission" date="2015-12" db="EMBL/GenBank/DDBJ databases">
        <title>Complete genome of Roseateles depolymerans KCTC 42856.</title>
        <authorList>
            <person name="Kim K.M."/>
        </authorList>
    </citation>
    <scope>NUCLEOTIDE SEQUENCE [LARGE SCALE GENOMIC DNA]</scope>
    <source>
        <strain evidence="1 2">KCTC 42856</strain>
    </source>
</reference>